<protein>
    <submittedName>
        <fullName evidence="4">CBS domain-containing protein</fullName>
    </submittedName>
</protein>
<dbReference type="InterPro" id="IPR046342">
    <property type="entry name" value="CBS_dom_sf"/>
</dbReference>
<proteinExistence type="predicted"/>
<dbReference type="InterPro" id="IPR000644">
    <property type="entry name" value="CBS_dom"/>
</dbReference>
<dbReference type="SMART" id="SM00116">
    <property type="entry name" value="CBS"/>
    <property type="match status" value="2"/>
</dbReference>
<keyword evidence="1 2" id="KW-0129">CBS domain</keyword>
<dbReference type="PIRSF" id="PIRSF037253">
    <property type="entry name" value="HTH_CBS_prd"/>
    <property type="match status" value="1"/>
</dbReference>
<dbReference type="PROSITE" id="PS51371">
    <property type="entry name" value="CBS"/>
    <property type="match status" value="2"/>
</dbReference>
<sequence>MKKVKDMMTTDPLTVTPQDNIYEIAVLMAKHEVGFIPVVDEQDRTKLIGVVTDRDLVRRGYAQKKPGSTAVTEVMSDQLITVSPEELADEATDLMAHYQVRRLPVVEQGKLVGVVALGDMALKNTSDATHALHDISKHEQQYLQ</sequence>
<dbReference type="InterPro" id="IPR051257">
    <property type="entry name" value="Diverse_CBS-Domain"/>
</dbReference>
<feature type="domain" description="CBS" evidence="3">
    <location>
        <begin position="8"/>
        <end position="69"/>
    </location>
</feature>
<feature type="domain" description="CBS" evidence="3">
    <location>
        <begin position="75"/>
        <end position="132"/>
    </location>
</feature>
<evidence type="ECO:0000313" key="4">
    <source>
        <dbReference type="EMBL" id="MFC6333811.1"/>
    </source>
</evidence>
<dbReference type="PANTHER" id="PTHR43080">
    <property type="entry name" value="CBS DOMAIN-CONTAINING PROTEIN CBSX3, MITOCHONDRIAL"/>
    <property type="match status" value="1"/>
</dbReference>
<evidence type="ECO:0000256" key="1">
    <source>
        <dbReference type="ARBA" id="ARBA00023122"/>
    </source>
</evidence>
<dbReference type="Pfam" id="PF00571">
    <property type="entry name" value="CBS"/>
    <property type="match status" value="2"/>
</dbReference>
<evidence type="ECO:0000313" key="5">
    <source>
        <dbReference type="Proteomes" id="UP001596233"/>
    </source>
</evidence>
<accession>A0ABW1V7J4</accession>
<dbReference type="Gene3D" id="3.10.580.10">
    <property type="entry name" value="CBS-domain"/>
    <property type="match status" value="1"/>
</dbReference>
<name>A0ABW1V7J4_9BACL</name>
<evidence type="ECO:0000259" key="3">
    <source>
        <dbReference type="PROSITE" id="PS51371"/>
    </source>
</evidence>
<dbReference type="EMBL" id="JBHSTE010000004">
    <property type="protein sequence ID" value="MFC6333811.1"/>
    <property type="molecule type" value="Genomic_DNA"/>
</dbReference>
<dbReference type="SUPFAM" id="SSF54631">
    <property type="entry name" value="CBS-domain pair"/>
    <property type="match status" value="1"/>
</dbReference>
<dbReference type="CDD" id="cd04622">
    <property type="entry name" value="CBS_pair_HRP1_like"/>
    <property type="match status" value="1"/>
</dbReference>
<gene>
    <name evidence="4" type="ORF">ACFP56_14375</name>
</gene>
<dbReference type="RefSeq" id="WP_379235662.1">
    <property type="nucleotide sequence ID" value="NZ_JBHSTE010000004.1"/>
</dbReference>
<dbReference type="Proteomes" id="UP001596233">
    <property type="component" value="Unassembled WGS sequence"/>
</dbReference>
<comment type="caution">
    <text evidence="4">The sequence shown here is derived from an EMBL/GenBank/DDBJ whole genome shotgun (WGS) entry which is preliminary data.</text>
</comment>
<evidence type="ECO:0000256" key="2">
    <source>
        <dbReference type="PROSITE-ProRule" id="PRU00703"/>
    </source>
</evidence>
<dbReference type="PANTHER" id="PTHR43080:SF2">
    <property type="entry name" value="CBS DOMAIN-CONTAINING PROTEIN"/>
    <property type="match status" value="1"/>
</dbReference>
<dbReference type="InterPro" id="IPR017158">
    <property type="entry name" value="Tscrpt-reg_CBS-contain_prd"/>
</dbReference>
<keyword evidence="5" id="KW-1185">Reference proteome</keyword>
<reference evidence="5" key="1">
    <citation type="journal article" date="2019" name="Int. J. Syst. Evol. Microbiol.">
        <title>The Global Catalogue of Microorganisms (GCM) 10K type strain sequencing project: providing services to taxonomists for standard genome sequencing and annotation.</title>
        <authorList>
            <consortium name="The Broad Institute Genomics Platform"/>
            <consortium name="The Broad Institute Genome Sequencing Center for Infectious Disease"/>
            <person name="Wu L."/>
            <person name="Ma J."/>
        </authorList>
    </citation>
    <scope>NUCLEOTIDE SEQUENCE [LARGE SCALE GENOMIC DNA]</scope>
    <source>
        <strain evidence="5">PCU 280</strain>
    </source>
</reference>
<organism evidence="4 5">
    <name type="scientific">Paenibacillus septentrionalis</name>
    <dbReference type="NCBI Taxonomy" id="429342"/>
    <lineage>
        <taxon>Bacteria</taxon>
        <taxon>Bacillati</taxon>
        <taxon>Bacillota</taxon>
        <taxon>Bacilli</taxon>
        <taxon>Bacillales</taxon>
        <taxon>Paenibacillaceae</taxon>
        <taxon>Paenibacillus</taxon>
    </lineage>
</organism>